<comment type="function">
    <text evidence="2 11">Catalyzes a salvage reaction resulting in the formation of AMP, that is energically less costly than de novo synthesis.</text>
</comment>
<dbReference type="HAMAP" id="MF_00004">
    <property type="entry name" value="Aden_phosphoribosyltr"/>
    <property type="match status" value="1"/>
</dbReference>
<evidence type="ECO:0000313" key="14">
    <source>
        <dbReference type="Proteomes" id="UP000178943"/>
    </source>
</evidence>
<dbReference type="GO" id="GO:0003999">
    <property type="term" value="F:adenine phosphoribosyltransferase activity"/>
    <property type="evidence" value="ECO:0007669"/>
    <property type="project" value="UniProtKB-UniRule"/>
</dbReference>
<dbReference type="GO" id="GO:0005737">
    <property type="term" value="C:cytoplasm"/>
    <property type="evidence" value="ECO:0007669"/>
    <property type="project" value="UniProtKB-SubCell"/>
</dbReference>
<dbReference type="NCBIfam" id="NF002636">
    <property type="entry name" value="PRK02304.1-5"/>
    <property type="match status" value="1"/>
</dbReference>
<dbReference type="PANTHER" id="PTHR32315">
    <property type="entry name" value="ADENINE PHOSPHORIBOSYLTRANSFERASE"/>
    <property type="match status" value="1"/>
</dbReference>
<evidence type="ECO:0000256" key="1">
    <source>
        <dbReference type="ARBA" id="ARBA00000868"/>
    </source>
</evidence>
<evidence type="ECO:0000256" key="2">
    <source>
        <dbReference type="ARBA" id="ARBA00003968"/>
    </source>
</evidence>
<gene>
    <name evidence="11" type="primary">apt</name>
    <name evidence="13" type="ORF">A2Y62_06895</name>
</gene>
<comment type="caution">
    <text evidence="13">The sequence shown here is derived from an EMBL/GenBank/DDBJ whole genome shotgun (WGS) entry which is preliminary data.</text>
</comment>
<evidence type="ECO:0000256" key="5">
    <source>
        <dbReference type="ARBA" id="ARBA00008391"/>
    </source>
</evidence>
<proteinExistence type="inferred from homology"/>
<dbReference type="Gene3D" id="3.40.50.2020">
    <property type="match status" value="1"/>
</dbReference>
<dbReference type="NCBIfam" id="NF002634">
    <property type="entry name" value="PRK02304.1-3"/>
    <property type="match status" value="1"/>
</dbReference>
<keyword evidence="8 11" id="KW-0328">Glycosyltransferase</keyword>
<dbReference type="GO" id="GO:0006168">
    <property type="term" value="P:adenine salvage"/>
    <property type="evidence" value="ECO:0007669"/>
    <property type="project" value="InterPro"/>
</dbReference>
<keyword evidence="10 11" id="KW-0660">Purine salvage</keyword>
<comment type="catalytic activity">
    <reaction evidence="1 11">
        <text>AMP + diphosphate = 5-phospho-alpha-D-ribose 1-diphosphate + adenine</text>
        <dbReference type="Rhea" id="RHEA:16609"/>
        <dbReference type="ChEBI" id="CHEBI:16708"/>
        <dbReference type="ChEBI" id="CHEBI:33019"/>
        <dbReference type="ChEBI" id="CHEBI:58017"/>
        <dbReference type="ChEBI" id="CHEBI:456215"/>
        <dbReference type="EC" id="2.4.2.7"/>
    </reaction>
</comment>
<evidence type="ECO:0000256" key="6">
    <source>
        <dbReference type="ARBA" id="ARBA00011893"/>
    </source>
</evidence>
<dbReference type="GO" id="GO:0002055">
    <property type="term" value="F:adenine binding"/>
    <property type="evidence" value="ECO:0007669"/>
    <property type="project" value="TreeGrafter"/>
</dbReference>
<comment type="similarity">
    <text evidence="5 11">Belongs to the purine/pyrimidine phosphoribosyltransferase family.</text>
</comment>
<keyword evidence="7 11" id="KW-0963">Cytoplasm</keyword>
<evidence type="ECO:0000256" key="3">
    <source>
        <dbReference type="ARBA" id="ARBA00004496"/>
    </source>
</evidence>
<dbReference type="InterPro" id="IPR029057">
    <property type="entry name" value="PRTase-like"/>
</dbReference>
<comment type="pathway">
    <text evidence="4 11">Purine metabolism; AMP biosynthesis via salvage pathway; AMP from adenine: step 1/1.</text>
</comment>
<comment type="subcellular location">
    <subcellularLocation>
        <location evidence="3 11">Cytoplasm</location>
    </subcellularLocation>
</comment>
<dbReference type="FunFam" id="3.40.50.2020:FF:000021">
    <property type="entry name" value="Adenine phosphoribosyltransferase"/>
    <property type="match status" value="1"/>
</dbReference>
<accession>A0A1F5VM90</accession>
<dbReference type="AlphaFoldDB" id="A0A1F5VM90"/>
<dbReference type="CDD" id="cd06223">
    <property type="entry name" value="PRTases_typeI"/>
    <property type="match status" value="1"/>
</dbReference>
<dbReference type="Pfam" id="PF00156">
    <property type="entry name" value="Pribosyltran"/>
    <property type="match status" value="1"/>
</dbReference>
<sequence length="171" mass="18987">MDLSQYIRNIPDFPIKGILFRDITTLLKHKDAFKEAIDQLFLIASRYTVDKVAAIESRGYIFASIIAYKLNVGFIPIRKPGKLPADTIKKSYSLEYGVNELEIHKDAIARGEKVLLIDDLLATGGTAAASAELIETLGGTVEAILFMIELEGLEGKKLLGKYNVHSLITYR</sequence>
<name>A0A1F5VM90_9BACT</name>
<evidence type="ECO:0000256" key="8">
    <source>
        <dbReference type="ARBA" id="ARBA00022676"/>
    </source>
</evidence>
<comment type="subunit">
    <text evidence="11">Homodimer.</text>
</comment>
<evidence type="ECO:0000256" key="10">
    <source>
        <dbReference type="ARBA" id="ARBA00022726"/>
    </source>
</evidence>
<dbReference type="GO" id="GO:0044209">
    <property type="term" value="P:AMP salvage"/>
    <property type="evidence" value="ECO:0007669"/>
    <property type="project" value="UniProtKB-UniRule"/>
</dbReference>
<evidence type="ECO:0000256" key="7">
    <source>
        <dbReference type="ARBA" id="ARBA00022490"/>
    </source>
</evidence>
<reference evidence="13 14" key="1">
    <citation type="journal article" date="2016" name="Nat. Commun.">
        <title>Thousands of microbial genomes shed light on interconnected biogeochemical processes in an aquifer system.</title>
        <authorList>
            <person name="Anantharaman K."/>
            <person name="Brown C.T."/>
            <person name="Hug L.A."/>
            <person name="Sharon I."/>
            <person name="Castelle C.J."/>
            <person name="Probst A.J."/>
            <person name="Thomas B.C."/>
            <person name="Singh A."/>
            <person name="Wilkins M.J."/>
            <person name="Karaoz U."/>
            <person name="Brodie E.L."/>
            <person name="Williams K.H."/>
            <person name="Hubbard S.S."/>
            <person name="Banfield J.F."/>
        </authorList>
    </citation>
    <scope>NUCLEOTIDE SEQUENCE [LARGE SCALE GENOMIC DNA]</scope>
</reference>
<evidence type="ECO:0000259" key="12">
    <source>
        <dbReference type="Pfam" id="PF00156"/>
    </source>
</evidence>
<dbReference type="GO" id="GO:0006166">
    <property type="term" value="P:purine ribonucleoside salvage"/>
    <property type="evidence" value="ECO:0007669"/>
    <property type="project" value="UniProtKB-UniRule"/>
</dbReference>
<dbReference type="EC" id="2.4.2.7" evidence="6 11"/>
<dbReference type="InterPro" id="IPR000836">
    <property type="entry name" value="PRTase_dom"/>
</dbReference>
<evidence type="ECO:0000256" key="11">
    <source>
        <dbReference type="HAMAP-Rule" id="MF_00004"/>
    </source>
</evidence>
<evidence type="ECO:0000313" key="13">
    <source>
        <dbReference type="EMBL" id="OGF64545.1"/>
    </source>
</evidence>
<feature type="domain" description="Phosphoribosyltransferase" evidence="12">
    <location>
        <begin position="31"/>
        <end position="145"/>
    </location>
</feature>
<dbReference type="InterPro" id="IPR005764">
    <property type="entry name" value="Ade_phspho_trans"/>
</dbReference>
<dbReference type="GO" id="GO:0016208">
    <property type="term" value="F:AMP binding"/>
    <property type="evidence" value="ECO:0007669"/>
    <property type="project" value="TreeGrafter"/>
</dbReference>
<evidence type="ECO:0000256" key="9">
    <source>
        <dbReference type="ARBA" id="ARBA00022679"/>
    </source>
</evidence>
<dbReference type="SUPFAM" id="SSF53271">
    <property type="entry name" value="PRTase-like"/>
    <property type="match status" value="1"/>
</dbReference>
<organism evidence="13 14">
    <name type="scientific">Candidatus Fischerbacteria bacterium RBG_13_37_8</name>
    <dbReference type="NCBI Taxonomy" id="1817863"/>
    <lineage>
        <taxon>Bacteria</taxon>
        <taxon>Candidatus Fischeribacteriota</taxon>
    </lineage>
</organism>
<dbReference type="Proteomes" id="UP000178943">
    <property type="component" value="Unassembled WGS sequence"/>
</dbReference>
<evidence type="ECO:0000256" key="4">
    <source>
        <dbReference type="ARBA" id="ARBA00004659"/>
    </source>
</evidence>
<dbReference type="NCBIfam" id="TIGR01090">
    <property type="entry name" value="apt"/>
    <property type="match status" value="1"/>
</dbReference>
<dbReference type="EMBL" id="MFGW01000136">
    <property type="protein sequence ID" value="OGF64545.1"/>
    <property type="molecule type" value="Genomic_DNA"/>
</dbReference>
<dbReference type="UniPathway" id="UPA00588">
    <property type="reaction ID" value="UER00646"/>
</dbReference>
<dbReference type="InterPro" id="IPR050054">
    <property type="entry name" value="UPRTase/APRTase"/>
</dbReference>
<dbReference type="PANTHER" id="PTHR32315:SF3">
    <property type="entry name" value="ADENINE PHOSPHORIBOSYLTRANSFERASE"/>
    <property type="match status" value="1"/>
</dbReference>
<protein>
    <recommendedName>
        <fullName evidence="6 11">Adenine phosphoribosyltransferase</fullName>
        <shortName evidence="11">APRT</shortName>
        <ecNumber evidence="6 11">2.4.2.7</ecNumber>
    </recommendedName>
</protein>
<keyword evidence="9 11" id="KW-0808">Transferase</keyword>
<dbReference type="STRING" id="1817863.A2Y62_06895"/>